<dbReference type="Pfam" id="PF13458">
    <property type="entry name" value="Peripla_BP_6"/>
    <property type="match status" value="1"/>
</dbReference>
<keyword evidence="6" id="KW-1185">Reference proteome</keyword>
<proteinExistence type="inferred from homology"/>
<accession>A0ABS8Q582</accession>
<comment type="caution">
    <text evidence="5">The sequence shown here is derived from an EMBL/GenBank/DDBJ whole genome shotgun (WGS) entry which is preliminary data.</text>
</comment>
<comment type="similarity">
    <text evidence="1">Belongs to the leucine-binding protein family.</text>
</comment>
<name>A0ABS8Q582_9BURK</name>
<evidence type="ECO:0000259" key="4">
    <source>
        <dbReference type="Pfam" id="PF13458"/>
    </source>
</evidence>
<evidence type="ECO:0000313" key="6">
    <source>
        <dbReference type="Proteomes" id="UP001179361"/>
    </source>
</evidence>
<feature type="chain" id="PRO_5047528277" evidence="3">
    <location>
        <begin position="23"/>
        <end position="375"/>
    </location>
</feature>
<dbReference type="EMBL" id="JAJNOC010000003">
    <property type="protein sequence ID" value="MCD2516898.1"/>
    <property type="molecule type" value="Genomic_DNA"/>
</dbReference>
<feature type="domain" description="Leucine-binding protein" evidence="4">
    <location>
        <begin position="27"/>
        <end position="365"/>
    </location>
</feature>
<dbReference type="Gene3D" id="3.40.50.2300">
    <property type="match status" value="2"/>
</dbReference>
<evidence type="ECO:0000256" key="1">
    <source>
        <dbReference type="ARBA" id="ARBA00010062"/>
    </source>
</evidence>
<evidence type="ECO:0000313" key="5">
    <source>
        <dbReference type="EMBL" id="MCD2516898.1"/>
    </source>
</evidence>
<reference evidence="5" key="1">
    <citation type="submission" date="2021-11" db="EMBL/GenBank/DDBJ databases">
        <title>The complete genome of Massilia sp sp. G4R7.</title>
        <authorList>
            <person name="Liu L."/>
            <person name="Yue J."/>
            <person name="Yuan J."/>
            <person name="Yang F."/>
            <person name="Li L."/>
        </authorList>
    </citation>
    <scope>NUCLEOTIDE SEQUENCE</scope>
    <source>
        <strain evidence="5">G4R7</strain>
    </source>
</reference>
<gene>
    <name evidence="5" type="ORF">LQ564_11330</name>
</gene>
<dbReference type="RefSeq" id="WP_231058220.1">
    <property type="nucleotide sequence ID" value="NZ_JAJNOC010000003.1"/>
</dbReference>
<protein>
    <submittedName>
        <fullName evidence="5">Branched-chain amino acid ABC transporter substrate-binding protein</fullName>
    </submittedName>
</protein>
<dbReference type="SUPFAM" id="SSF53822">
    <property type="entry name" value="Periplasmic binding protein-like I"/>
    <property type="match status" value="1"/>
</dbReference>
<dbReference type="PANTHER" id="PTHR47151:SF2">
    <property type="entry name" value="AMINO ACID BINDING PROTEIN"/>
    <property type="match status" value="1"/>
</dbReference>
<sequence length="375" mass="39255">MPSKLPLALITALLATVHTAHAAEQVVKIGVSGPLSGANAFAGKDNENGVRLAIEELNAQKLQVGGNTIRFELQSEDDGGDPKQGVTVAQKFADAKVKFVLGPYNSGVAIPASRVYNDNGILMSTVGTNPKITAGGYATVFRIVASDTQVGGSVANYAAKDLKIRNVGVIDDRGAFGQGIAMEFKRQAQAAGIKIAGHEYTNDKATDFAAILTSLKAKRVDAVFFGGYAPQAAPMARQMKALGLNVPLLGGDTLCSPEMAKLGGPAVGENVRCAQAGAIVARQPGGQAFIDGYKARFKRDPDVYAPSFYDQTKFIAQAMKSANSVDPAKVGAAMHTISYQGVVGTYGYDPKGNLKKTTVTVYTFKNGVLSPLASY</sequence>
<dbReference type="Proteomes" id="UP001179361">
    <property type="component" value="Unassembled WGS sequence"/>
</dbReference>
<organism evidence="5 6">
    <name type="scientific">Massilia phyllostachyos</name>
    <dbReference type="NCBI Taxonomy" id="2898585"/>
    <lineage>
        <taxon>Bacteria</taxon>
        <taxon>Pseudomonadati</taxon>
        <taxon>Pseudomonadota</taxon>
        <taxon>Betaproteobacteria</taxon>
        <taxon>Burkholderiales</taxon>
        <taxon>Oxalobacteraceae</taxon>
        <taxon>Telluria group</taxon>
        <taxon>Massilia</taxon>
    </lineage>
</organism>
<feature type="signal peptide" evidence="3">
    <location>
        <begin position="1"/>
        <end position="22"/>
    </location>
</feature>
<dbReference type="InterPro" id="IPR028081">
    <property type="entry name" value="Leu-bd"/>
</dbReference>
<dbReference type="PANTHER" id="PTHR47151">
    <property type="entry name" value="LEU/ILE/VAL-BINDING ABC TRANSPORTER SUBUNIT"/>
    <property type="match status" value="1"/>
</dbReference>
<evidence type="ECO:0000256" key="3">
    <source>
        <dbReference type="SAM" id="SignalP"/>
    </source>
</evidence>
<dbReference type="CDD" id="cd06342">
    <property type="entry name" value="PBP1_ABC_LIVBP-like"/>
    <property type="match status" value="1"/>
</dbReference>
<keyword evidence="2 3" id="KW-0732">Signal</keyword>
<dbReference type="InterPro" id="IPR028082">
    <property type="entry name" value="Peripla_BP_I"/>
</dbReference>
<evidence type="ECO:0000256" key="2">
    <source>
        <dbReference type="ARBA" id="ARBA00022729"/>
    </source>
</evidence>